<reference evidence="11 12" key="1">
    <citation type="journal article" date="2010" name="Nature">
        <title>Genome sequencing and analysis of the model grass Brachypodium distachyon.</title>
        <authorList>
            <consortium name="International Brachypodium Initiative"/>
        </authorList>
    </citation>
    <scope>NUCLEOTIDE SEQUENCE [LARGE SCALE GENOMIC DNA]</scope>
    <source>
        <strain evidence="11 12">Bd21</strain>
    </source>
</reference>
<evidence type="ECO:0000313" key="12">
    <source>
        <dbReference type="EnsemblPlants" id="KQK04140"/>
    </source>
</evidence>
<protein>
    <recommendedName>
        <fullName evidence="14">AAA+ ATPase domain-containing protein</fullName>
    </recommendedName>
</protein>
<evidence type="ECO:0000256" key="3">
    <source>
        <dbReference type="ARBA" id="ARBA00022737"/>
    </source>
</evidence>
<gene>
    <name evidence="11" type="ORF">BRADI_2g11931v3</name>
</gene>
<dbReference type="ExpressionAtlas" id="A0A0Q3IUN2">
    <property type="expression patterns" value="baseline and differential"/>
</dbReference>
<dbReference type="InterPro" id="IPR038005">
    <property type="entry name" value="RX-like_CC"/>
</dbReference>
<dbReference type="Pfam" id="PF00931">
    <property type="entry name" value="NB-ARC"/>
    <property type="match status" value="1"/>
</dbReference>
<dbReference type="CDD" id="cd14798">
    <property type="entry name" value="RX-CC_like"/>
    <property type="match status" value="1"/>
</dbReference>
<feature type="domain" description="Disease resistance protein winged helix" evidence="9">
    <location>
        <begin position="426"/>
        <end position="497"/>
    </location>
</feature>
<keyword evidence="13" id="KW-1185">Reference proteome</keyword>
<dbReference type="InterPro" id="IPR036388">
    <property type="entry name" value="WH-like_DNA-bd_sf"/>
</dbReference>
<dbReference type="SUPFAM" id="SSF52540">
    <property type="entry name" value="P-loop containing nucleoside triphosphate hydrolases"/>
    <property type="match status" value="1"/>
</dbReference>
<evidence type="ECO:0008006" key="14">
    <source>
        <dbReference type="Google" id="ProtNLM"/>
    </source>
</evidence>
<dbReference type="EMBL" id="CM000881">
    <property type="protein sequence ID" value="KQK04140.2"/>
    <property type="molecule type" value="Genomic_DNA"/>
</dbReference>
<evidence type="ECO:0000259" key="7">
    <source>
        <dbReference type="Pfam" id="PF00931"/>
    </source>
</evidence>
<dbReference type="Pfam" id="PF23598">
    <property type="entry name" value="LRR_14"/>
    <property type="match status" value="1"/>
</dbReference>
<dbReference type="InterPro" id="IPR027417">
    <property type="entry name" value="P-loop_NTPase"/>
</dbReference>
<dbReference type="Gene3D" id="1.10.8.430">
    <property type="entry name" value="Helical domain of apoptotic protease-activating factors"/>
    <property type="match status" value="1"/>
</dbReference>
<feature type="domain" description="NB-ARC" evidence="7">
    <location>
        <begin position="168"/>
        <end position="339"/>
    </location>
</feature>
<dbReference type="InterPro" id="IPR041118">
    <property type="entry name" value="Rx_N"/>
</dbReference>
<keyword evidence="2" id="KW-0433">Leucine-rich repeat</keyword>
<dbReference type="GO" id="GO:0002758">
    <property type="term" value="P:innate immune response-activating signaling pathway"/>
    <property type="evidence" value="ECO:0007669"/>
    <property type="project" value="UniProtKB-ARBA"/>
</dbReference>
<dbReference type="PRINTS" id="PR00364">
    <property type="entry name" value="DISEASERSIST"/>
</dbReference>
<dbReference type="InterPro" id="IPR055414">
    <property type="entry name" value="LRR_R13L4/SHOC2-like"/>
</dbReference>
<dbReference type="STRING" id="15368.A0A0Q3IUN2"/>
<keyword evidence="4" id="KW-0547">Nucleotide-binding</keyword>
<dbReference type="Gene3D" id="3.40.50.300">
    <property type="entry name" value="P-loop containing nucleotide triphosphate hydrolases"/>
    <property type="match status" value="1"/>
</dbReference>
<name>A0A0Q3IUN2_BRADI</name>
<dbReference type="InterPro" id="IPR002182">
    <property type="entry name" value="NB-ARC"/>
</dbReference>
<dbReference type="GO" id="GO:0009626">
    <property type="term" value="P:plant-type hypersensitive response"/>
    <property type="evidence" value="ECO:0007669"/>
    <property type="project" value="UniProtKB-ARBA"/>
</dbReference>
<dbReference type="InterPro" id="IPR044974">
    <property type="entry name" value="Disease_R_plants"/>
</dbReference>
<dbReference type="EnsemblPlants" id="KQK04140">
    <property type="protein sequence ID" value="KQK04140"/>
    <property type="gene ID" value="BRADI_2g11931v3"/>
</dbReference>
<dbReference type="AlphaFoldDB" id="A0A0Q3IUN2"/>
<dbReference type="Pfam" id="PF18052">
    <property type="entry name" value="Rx_N"/>
    <property type="match status" value="1"/>
</dbReference>
<dbReference type="InterPro" id="IPR042197">
    <property type="entry name" value="Apaf_helical"/>
</dbReference>
<proteinExistence type="inferred from homology"/>
<evidence type="ECO:0000256" key="5">
    <source>
        <dbReference type="ARBA" id="ARBA00022821"/>
    </source>
</evidence>
<evidence type="ECO:0000259" key="9">
    <source>
        <dbReference type="Pfam" id="PF23559"/>
    </source>
</evidence>
<dbReference type="FunFam" id="1.10.10.10:FF:000322">
    <property type="entry name" value="Probable disease resistance protein At1g63360"/>
    <property type="match status" value="1"/>
</dbReference>
<keyword evidence="5" id="KW-0611">Plant defense</keyword>
<dbReference type="GO" id="GO:0042742">
    <property type="term" value="P:defense response to bacterium"/>
    <property type="evidence" value="ECO:0007669"/>
    <property type="project" value="UniProtKB-ARBA"/>
</dbReference>
<keyword evidence="6" id="KW-0175">Coiled coil</keyword>
<evidence type="ECO:0000259" key="8">
    <source>
        <dbReference type="Pfam" id="PF18052"/>
    </source>
</evidence>
<evidence type="ECO:0000256" key="6">
    <source>
        <dbReference type="ARBA" id="ARBA00023054"/>
    </source>
</evidence>
<dbReference type="InterPro" id="IPR058922">
    <property type="entry name" value="WHD_DRP"/>
</dbReference>
<dbReference type="Proteomes" id="UP000008810">
    <property type="component" value="Chromosome 2"/>
</dbReference>
<dbReference type="InParanoid" id="A0A0Q3IUN2"/>
<evidence type="ECO:0000256" key="4">
    <source>
        <dbReference type="ARBA" id="ARBA00022741"/>
    </source>
</evidence>
<dbReference type="SUPFAM" id="SSF52047">
    <property type="entry name" value="RNI-like"/>
    <property type="match status" value="1"/>
</dbReference>
<evidence type="ECO:0000256" key="2">
    <source>
        <dbReference type="ARBA" id="ARBA00022614"/>
    </source>
</evidence>
<dbReference type="Gene3D" id="1.10.10.10">
    <property type="entry name" value="Winged helix-like DNA-binding domain superfamily/Winged helix DNA-binding domain"/>
    <property type="match status" value="1"/>
</dbReference>
<organism evidence="11">
    <name type="scientific">Brachypodium distachyon</name>
    <name type="common">Purple false brome</name>
    <name type="synonym">Trachynia distachya</name>
    <dbReference type="NCBI Taxonomy" id="15368"/>
    <lineage>
        <taxon>Eukaryota</taxon>
        <taxon>Viridiplantae</taxon>
        <taxon>Streptophyta</taxon>
        <taxon>Embryophyta</taxon>
        <taxon>Tracheophyta</taxon>
        <taxon>Spermatophyta</taxon>
        <taxon>Magnoliopsida</taxon>
        <taxon>Liliopsida</taxon>
        <taxon>Poales</taxon>
        <taxon>Poaceae</taxon>
        <taxon>BOP clade</taxon>
        <taxon>Pooideae</taxon>
        <taxon>Stipodae</taxon>
        <taxon>Brachypodieae</taxon>
        <taxon>Brachypodium</taxon>
    </lineage>
</organism>
<feature type="domain" description="Disease resistance R13L4/SHOC-2-like LRR" evidence="10">
    <location>
        <begin position="542"/>
        <end position="874"/>
    </location>
</feature>
<evidence type="ECO:0000313" key="11">
    <source>
        <dbReference type="EMBL" id="KQK04140.2"/>
    </source>
</evidence>
<dbReference type="Gene3D" id="1.20.5.4130">
    <property type="match status" value="1"/>
</dbReference>
<keyword evidence="3" id="KW-0677">Repeat</keyword>
<evidence type="ECO:0000313" key="13">
    <source>
        <dbReference type="Proteomes" id="UP000008810"/>
    </source>
</evidence>
<dbReference type="InterPro" id="IPR032675">
    <property type="entry name" value="LRR_dom_sf"/>
</dbReference>
<evidence type="ECO:0000256" key="1">
    <source>
        <dbReference type="ARBA" id="ARBA00008894"/>
    </source>
</evidence>
<dbReference type="GO" id="GO:0043531">
    <property type="term" value="F:ADP binding"/>
    <property type="evidence" value="ECO:0007669"/>
    <property type="project" value="InterPro"/>
</dbReference>
<accession>A0A0Q3IUN2</accession>
<sequence length="938" mass="106444">MEGVMASVVTGAISSLLTKLATLLENKYNLSKGVKKEITFLRDEMSSMNALLVKLSRMEELDEQQKDWRDKVRDMSYDMEDCIDIFTNDLDSGEASAVLLSGLKKLQARYKIANRIEELKARVMEASSRHNRYKLDEHIGSPRGLVTIDPRLQALYAEADSLVGIDGPKDKIIELLRMEENTQKLKLVSVVGFGGVGKTTLAKQVHDTIKSHFDRTAFVSLSQNPTMVKVLSDILSGVAGWMPSFPKEEHQLIDELRRRLKDTRYLIVIDDIWSMDVWNIVKCSFVENNRGSRVITTTRIEDVAQACCSCFHGHVYKIKPLNDLDSRRLFHKRIFPSKDSCPEQLKNISNEILKKCQGVPLAILSVASILASHEEVNSNEIWEKIHNCFVFQLEGNPALQWMRHVFNLGYNDLSLDLKTCMLYLGIFPEDSEITKADLVKRWIAEGFISEKHGYGPEEIAESYFSELINRNMIQIGGFDDCGNVSSCRVHDLMLDFITLNKRIPRIHDPDTTKGCITEVRRLSIQLRNSECNHVLGNMALTQVRSFNFWGPGQFRPSLSRFQLLRVLHLDVSDSKEHLSSLRSFFQLRYLRISGVVCTGLLKQLQTLKHLKTLEVAHCVDDDVDFRELPSMLWHLIVPRSVVLRGGIGRMESLRTLDAPSLDLKDVGILKRLGDLNNLRELKLDLGILLWDILLGGPSGFSSDLLLSSLGRLGSLQSLTISGFCIHDDILAYWSPPPRHLHRLHVLECPFSVVPDWIAQLQNLRSLEIQVVSLGKDGAEVLASLTSLVNLKMHVRDHAPEEGISVRDATFPNLKEFQFRYKLPCLMFEAGAMPRLQNLTIDCYAQALRQGSDGVLDGIQHLGSLKVFNVDIYEQEGFSHGQLHVQPNFVREEEEEVPRMQEEEVGRWNLQSLKAAFRQAINKHPGNPHVHISTLRMNM</sequence>
<feature type="domain" description="Disease resistance N-terminal" evidence="8">
    <location>
        <begin position="12"/>
        <end position="93"/>
    </location>
</feature>
<dbReference type="Pfam" id="PF23559">
    <property type="entry name" value="WHD_DRP"/>
    <property type="match status" value="1"/>
</dbReference>
<evidence type="ECO:0000259" key="10">
    <source>
        <dbReference type="Pfam" id="PF23598"/>
    </source>
</evidence>
<dbReference type="GO" id="GO:0098542">
    <property type="term" value="P:defense response to other organism"/>
    <property type="evidence" value="ECO:0000318"/>
    <property type="project" value="GO_Central"/>
</dbReference>
<comment type="similarity">
    <text evidence="1">Belongs to the disease resistance NB-LRR family.</text>
</comment>
<dbReference type="FunFam" id="3.40.50.300:FF:001091">
    <property type="entry name" value="Probable disease resistance protein At1g61300"/>
    <property type="match status" value="1"/>
</dbReference>
<dbReference type="Gene3D" id="3.80.10.10">
    <property type="entry name" value="Ribonuclease Inhibitor"/>
    <property type="match status" value="1"/>
</dbReference>
<dbReference type="OrthoDB" id="6161812at2759"/>
<dbReference type="Gramene" id="KQK04140">
    <property type="protein sequence ID" value="KQK04140"/>
    <property type="gene ID" value="BRADI_2g11931v3"/>
</dbReference>
<dbReference type="PANTHER" id="PTHR23155:SF999">
    <property type="entry name" value="NB-ARC DOMAIN CONTAINING PROTEIN, EXPRESSED"/>
    <property type="match status" value="1"/>
</dbReference>
<reference evidence="12" key="3">
    <citation type="submission" date="2018-08" db="UniProtKB">
        <authorList>
            <consortium name="EnsemblPlants"/>
        </authorList>
    </citation>
    <scope>IDENTIFICATION</scope>
    <source>
        <strain evidence="12">cv. Bd21</strain>
    </source>
</reference>
<reference evidence="11" key="2">
    <citation type="submission" date="2017-06" db="EMBL/GenBank/DDBJ databases">
        <title>WGS assembly of Brachypodium distachyon.</title>
        <authorList>
            <consortium name="The International Brachypodium Initiative"/>
            <person name="Lucas S."/>
            <person name="Harmon-Smith M."/>
            <person name="Lail K."/>
            <person name="Tice H."/>
            <person name="Grimwood J."/>
            <person name="Bruce D."/>
            <person name="Barry K."/>
            <person name="Shu S."/>
            <person name="Lindquist E."/>
            <person name="Wang M."/>
            <person name="Pitluck S."/>
            <person name="Vogel J.P."/>
            <person name="Garvin D.F."/>
            <person name="Mockler T.C."/>
            <person name="Schmutz J."/>
            <person name="Rokhsar D."/>
            <person name="Bevan M.W."/>
        </authorList>
    </citation>
    <scope>NUCLEOTIDE SEQUENCE</scope>
    <source>
        <strain evidence="11">Bd21</strain>
    </source>
</reference>
<dbReference type="PANTHER" id="PTHR23155">
    <property type="entry name" value="DISEASE RESISTANCE PROTEIN RP"/>
    <property type="match status" value="1"/>
</dbReference>